<organism evidence="3 4">
    <name type="scientific">Paenibacillus segetis</name>
    <dbReference type="NCBI Taxonomy" id="1325360"/>
    <lineage>
        <taxon>Bacteria</taxon>
        <taxon>Bacillati</taxon>
        <taxon>Bacillota</taxon>
        <taxon>Bacilli</taxon>
        <taxon>Bacillales</taxon>
        <taxon>Paenibacillaceae</taxon>
        <taxon>Paenibacillus</taxon>
    </lineage>
</organism>
<dbReference type="InterPro" id="IPR054515">
    <property type="entry name" value="YgxA-like_substrate-bd"/>
</dbReference>
<dbReference type="Pfam" id="PF22339">
    <property type="entry name" value="YgxA-like_sub_bind"/>
    <property type="match status" value="1"/>
</dbReference>
<dbReference type="Gene3D" id="1.20.120.330">
    <property type="entry name" value="Nucleotidyltransferases domain 2"/>
    <property type="match status" value="1"/>
</dbReference>
<dbReference type="RefSeq" id="WP_188542348.1">
    <property type="nucleotide sequence ID" value="NZ_BMFT01000006.1"/>
</dbReference>
<proteinExistence type="predicted"/>
<dbReference type="InterPro" id="IPR043519">
    <property type="entry name" value="NT_sf"/>
</dbReference>
<evidence type="ECO:0000259" key="1">
    <source>
        <dbReference type="Pfam" id="PF14540"/>
    </source>
</evidence>
<gene>
    <name evidence="3" type="ORF">GCM10008013_47070</name>
</gene>
<dbReference type="Proteomes" id="UP000659344">
    <property type="component" value="Unassembled WGS sequence"/>
</dbReference>
<dbReference type="EMBL" id="BMFT01000006">
    <property type="protein sequence ID" value="GGH38776.1"/>
    <property type="molecule type" value="Genomic_DNA"/>
</dbReference>
<dbReference type="Gene3D" id="3.30.460.10">
    <property type="entry name" value="Beta Polymerase, domain 2"/>
    <property type="match status" value="1"/>
</dbReference>
<feature type="domain" description="YgxA-like substrate binding" evidence="2">
    <location>
        <begin position="125"/>
        <end position="221"/>
    </location>
</feature>
<evidence type="ECO:0000313" key="3">
    <source>
        <dbReference type="EMBL" id="GGH38776.1"/>
    </source>
</evidence>
<dbReference type="InterPro" id="IPR029348">
    <property type="entry name" value="NTF-like"/>
</dbReference>
<evidence type="ECO:0000313" key="4">
    <source>
        <dbReference type="Proteomes" id="UP000659344"/>
    </source>
</evidence>
<evidence type="ECO:0000259" key="2">
    <source>
        <dbReference type="Pfam" id="PF22339"/>
    </source>
</evidence>
<reference evidence="4" key="1">
    <citation type="journal article" date="2019" name="Int. J. Syst. Evol. Microbiol.">
        <title>The Global Catalogue of Microorganisms (GCM) 10K type strain sequencing project: providing services to taxonomists for standard genome sequencing and annotation.</title>
        <authorList>
            <consortium name="The Broad Institute Genomics Platform"/>
            <consortium name="The Broad Institute Genome Sequencing Center for Infectious Disease"/>
            <person name="Wu L."/>
            <person name="Ma J."/>
        </authorList>
    </citation>
    <scope>NUCLEOTIDE SEQUENCE [LARGE SCALE GENOMIC DNA]</scope>
    <source>
        <strain evidence="4">CGMCC 1.12769</strain>
    </source>
</reference>
<evidence type="ECO:0008006" key="5">
    <source>
        <dbReference type="Google" id="ProtNLM"/>
    </source>
</evidence>
<dbReference type="Pfam" id="PF14540">
    <property type="entry name" value="NTF-like"/>
    <property type="match status" value="1"/>
</dbReference>
<name>A0ABQ1YVS9_9BACL</name>
<accession>A0ABQ1YVS9</accession>
<protein>
    <recommendedName>
        <fullName evidence="5">Nucleotidyltransferase-like domain-containing protein</fullName>
    </recommendedName>
</protein>
<feature type="domain" description="Nucleotidyltransferase-like" evidence="1">
    <location>
        <begin position="31"/>
        <end position="121"/>
    </location>
</feature>
<sequence>MDPRIFSLVNEKKAPRQAIGAIGYRHEGGNFHGSLLHDFELLILVVCKDMTEGNMTIEHCMNEDMHYQLLYISRDDLQRWVVAGDNREIVQCFIHGEVIWDAEGELASLHTKITEFGEDMREQRKFKEFTKFLQMYLEAKRFAKEKDLMDAYYSVIQALKHYARIELIEQGILPESSVWEQMRPLNSVVYKLFDELTDGKETLEQRIELVLLASEFFVISKMSECCAPLLRILASRKETWSIQELVQLPQLYHVREELPMVLRKLVYRSLVKESAKGPTDGLGEGREIRYWT</sequence>
<comment type="caution">
    <text evidence="3">The sequence shown here is derived from an EMBL/GenBank/DDBJ whole genome shotgun (WGS) entry which is preliminary data.</text>
</comment>
<keyword evidence="4" id="KW-1185">Reference proteome</keyword>